<reference evidence="7" key="1">
    <citation type="submission" date="2023-03" db="EMBL/GenBank/DDBJ databases">
        <title>Massive genome expansion in bonnet fungi (Mycena s.s.) driven by repeated elements and novel gene families across ecological guilds.</title>
        <authorList>
            <consortium name="Lawrence Berkeley National Laboratory"/>
            <person name="Harder C.B."/>
            <person name="Miyauchi S."/>
            <person name="Viragh M."/>
            <person name="Kuo A."/>
            <person name="Thoen E."/>
            <person name="Andreopoulos B."/>
            <person name="Lu D."/>
            <person name="Skrede I."/>
            <person name="Drula E."/>
            <person name="Henrissat B."/>
            <person name="Morin E."/>
            <person name="Kohler A."/>
            <person name="Barry K."/>
            <person name="LaButti K."/>
            <person name="Morin E."/>
            <person name="Salamov A."/>
            <person name="Lipzen A."/>
            <person name="Mereny Z."/>
            <person name="Hegedus B."/>
            <person name="Baldrian P."/>
            <person name="Stursova M."/>
            <person name="Weitz H."/>
            <person name="Taylor A."/>
            <person name="Grigoriev I.V."/>
            <person name="Nagy L.G."/>
            <person name="Martin F."/>
            <person name="Kauserud H."/>
        </authorList>
    </citation>
    <scope>NUCLEOTIDE SEQUENCE</scope>
    <source>
        <strain evidence="7">9284</strain>
    </source>
</reference>
<protein>
    <recommendedName>
        <fullName evidence="5">Protein-S-isoprenylcysteine O-methyltransferase</fullName>
        <ecNumber evidence="5">2.1.1.100</ecNumber>
    </recommendedName>
</protein>
<dbReference type="PANTHER" id="PTHR12714:SF9">
    <property type="entry name" value="PROTEIN-S-ISOPRENYLCYSTEINE O-METHYLTRANSFERASE"/>
    <property type="match status" value="1"/>
</dbReference>
<dbReference type="EMBL" id="JARKIF010000021">
    <property type="protein sequence ID" value="KAJ7617269.1"/>
    <property type="molecule type" value="Genomic_DNA"/>
</dbReference>
<evidence type="ECO:0000313" key="7">
    <source>
        <dbReference type="EMBL" id="KAJ7617269.1"/>
    </source>
</evidence>
<keyword evidence="5" id="KW-0489">Methyltransferase</keyword>
<name>A0AAD7BD49_9AGAR</name>
<proteinExistence type="inferred from homology"/>
<dbReference type="GO" id="GO:0032259">
    <property type="term" value="P:methylation"/>
    <property type="evidence" value="ECO:0007669"/>
    <property type="project" value="UniProtKB-KW"/>
</dbReference>
<sequence length="238" mass="26597">MVSLMSSSLLRVVLVVVQTVFNELACTPPNPTPDKWRYNTETLYILRLGPLILRIHQLIVRLCAVLEVLFYLKSLPQLAATLSPYTHFLSLSTQATIHTTPLFVAGVIAVVIGATIRLICFHVLGEFFTFDLTVHPKHRLITTGPYCIVRHPAYTGSLSIIAGLAASHLSPGSWLWECGPLHIVPASGAVIATLWWTWTLWIGLNRVEAEDRQMRALFPDEWDAYAARVTKWFIPGVV</sequence>
<evidence type="ECO:0000256" key="2">
    <source>
        <dbReference type="ARBA" id="ARBA00022692"/>
    </source>
</evidence>
<dbReference type="PANTHER" id="PTHR12714">
    <property type="entry name" value="PROTEIN-S ISOPRENYLCYSTEINE O-METHYLTRANSFERASE"/>
    <property type="match status" value="1"/>
</dbReference>
<dbReference type="EC" id="2.1.1.100" evidence="5"/>
<feature type="transmembrane region" description="Helical" evidence="5">
    <location>
        <begin position="183"/>
        <end position="204"/>
    </location>
</feature>
<keyword evidence="6" id="KW-0732">Signal</keyword>
<dbReference type="Pfam" id="PF04140">
    <property type="entry name" value="ICMT"/>
    <property type="match status" value="1"/>
</dbReference>
<keyword evidence="5" id="KW-0808">Transferase</keyword>
<comment type="subcellular location">
    <subcellularLocation>
        <location evidence="5">Endoplasmic reticulum membrane</location>
        <topology evidence="5">Multi-pass membrane protein</topology>
    </subcellularLocation>
    <subcellularLocation>
        <location evidence="1">Membrane</location>
        <topology evidence="1">Multi-pass membrane protein</topology>
    </subcellularLocation>
</comment>
<dbReference type="GO" id="GO:0005789">
    <property type="term" value="C:endoplasmic reticulum membrane"/>
    <property type="evidence" value="ECO:0007669"/>
    <property type="project" value="UniProtKB-SubCell"/>
</dbReference>
<keyword evidence="8" id="KW-1185">Reference proteome</keyword>
<keyword evidence="4 5" id="KW-0472">Membrane</keyword>
<keyword evidence="5" id="KW-0949">S-adenosyl-L-methionine</keyword>
<evidence type="ECO:0000256" key="6">
    <source>
        <dbReference type="SAM" id="SignalP"/>
    </source>
</evidence>
<comment type="caution">
    <text evidence="7">The sequence shown here is derived from an EMBL/GenBank/DDBJ whole genome shotgun (WGS) entry which is preliminary data.</text>
</comment>
<feature type="transmembrane region" description="Helical" evidence="5">
    <location>
        <begin position="102"/>
        <end position="124"/>
    </location>
</feature>
<accession>A0AAD7BD49</accession>
<organism evidence="7 8">
    <name type="scientific">Roridomyces roridus</name>
    <dbReference type="NCBI Taxonomy" id="1738132"/>
    <lineage>
        <taxon>Eukaryota</taxon>
        <taxon>Fungi</taxon>
        <taxon>Dikarya</taxon>
        <taxon>Basidiomycota</taxon>
        <taxon>Agaricomycotina</taxon>
        <taxon>Agaricomycetes</taxon>
        <taxon>Agaricomycetidae</taxon>
        <taxon>Agaricales</taxon>
        <taxon>Marasmiineae</taxon>
        <taxon>Mycenaceae</taxon>
        <taxon>Roridomyces</taxon>
    </lineage>
</organism>
<evidence type="ECO:0000256" key="5">
    <source>
        <dbReference type="RuleBase" id="RU362022"/>
    </source>
</evidence>
<feature type="chain" id="PRO_5042229801" description="Protein-S-isoprenylcysteine O-methyltransferase" evidence="6">
    <location>
        <begin position="20"/>
        <end position="238"/>
    </location>
</feature>
<evidence type="ECO:0000313" key="8">
    <source>
        <dbReference type="Proteomes" id="UP001221142"/>
    </source>
</evidence>
<evidence type="ECO:0000256" key="4">
    <source>
        <dbReference type="ARBA" id="ARBA00023136"/>
    </source>
</evidence>
<comment type="catalytic activity">
    <reaction evidence="5">
        <text>[protein]-C-terminal S-[(2E,6E)-farnesyl]-L-cysteine + S-adenosyl-L-methionine = [protein]-C-terminal S-[(2E,6E)-farnesyl]-L-cysteine methyl ester + S-adenosyl-L-homocysteine</text>
        <dbReference type="Rhea" id="RHEA:21672"/>
        <dbReference type="Rhea" id="RHEA-COMP:12125"/>
        <dbReference type="Rhea" id="RHEA-COMP:12126"/>
        <dbReference type="ChEBI" id="CHEBI:57856"/>
        <dbReference type="ChEBI" id="CHEBI:59789"/>
        <dbReference type="ChEBI" id="CHEBI:90510"/>
        <dbReference type="ChEBI" id="CHEBI:90511"/>
        <dbReference type="EC" id="2.1.1.100"/>
    </reaction>
</comment>
<dbReference type="InterPro" id="IPR007269">
    <property type="entry name" value="ICMT_MeTrfase"/>
</dbReference>
<evidence type="ECO:0000256" key="1">
    <source>
        <dbReference type="ARBA" id="ARBA00004141"/>
    </source>
</evidence>
<feature type="signal peptide" evidence="6">
    <location>
        <begin position="1"/>
        <end position="19"/>
    </location>
</feature>
<keyword evidence="2 5" id="KW-0812">Transmembrane</keyword>
<comment type="caution">
    <text evidence="5">Lacks conserved residue(s) required for the propagation of feature annotation.</text>
</comment>
<dbReference type="Proteomes" id="UP001221142">
    <property type="component" value="Unassembled WGS sequence"/>
</dbReference>
<dbReference type="Gene3D" id="1.20.120.1630">
    <property type="match status" value="1"/>
</dbReference>
<dbReference type="AlphaFoldDB" id="A0AAD7BD49"/>
<keyword evidence="5" id="KW-0256">Endoplasmic reticulum</keyword>
<keyword evidence="3 5" id="KW-1133">Transmembrane helix</keyword>
<gene>
    <name evidence="7" type="ORF">FB45DRAFT_841101</name>
</gene>
<evidence type="ECO:0000256" key="3">
    <source>
        <dbReference type="ARBA" id="ARBA00022989"/>
    </source>
</evidence>
<comment type="similarity">
    <text evidence="5">Belongs to the class VI-like SAM-binding methyltransferase superfamily. Isoprenylcysteine carboxyl methyltransferase family.</text>
</comment>
<dbReference type="GO" id="GO:0004671">
    <property type="term" value="F:protein C-terminal S-isoprenylcysteine carboxyl O-methyltransferase activity"/>
    <property type="evidence" value="ECO:0007669"/>
    <property type="project" value="UniProtKB-EC"/>
</dbReference>